<dbReference type="CDD" id="cd01949">
    <property type="entry name" value="GGDEF"/>
    <property type="match status" value="1"/>
</dbReference>
<dbReference type="NCBIfam" id="TIGR00229">
    <property type="entry name" value="sensory_box"/>
    <property type="match status" value="2"/>
</dbReference>
<dbReference type="SMART" id="SM00267">
    <property type="entry name" value="GGDEF"/>
    <property type="match status" value="1"/>
</dbReference>
<dbReference type="Gene3D" id="3.30.70.270">
    <property type="match status" value="1"/>
</dbReference>
<feature type="domain" description="PAS" evidence="2">
    <location>
        <begin position="75"/>
        <end position="121"/>
    </location>
</feature>
<reference evidence="6 7" key="1">
    <citation type="submission" date="2020-10" db="EMBL/GenBank/DDBJ databases">
        <title>Ca. Dormibacterota MAGs.</title>
        <authorList>
            <person name="Montgomery K."/>
        </authorList>
    </citation>
    <scope>NUCLEOTIDE SEQUENCE [LARGE SCALE GENOMIC DNA]</scope>
    <source>
        <strain evidence="6">SC8812_S17_18</strain>
    </source>
</reference>
<feature type="region of interest" description="Disordered" evidence="1">
    <location>
        <begin position="754"/>
        <end position="774"/>
    </location>
</feature>
<dbReference type="InterPro" id="IPR052155">
    <property type="entry name" value="Biofilm_reg_signaling"/>
</dbReference>
<feature type="domain" description="PAS" evidence="2">
    <location>
        <begin position="175"/>
        <end position="231"/>
    </location>
</feature>
<dbReference type="SUPFAM" id="SSF55073">
    <property type="entry name" value="Nucleotide cyclase"/>
    <property type="match status" value="1"/>
</dbReference>
<evidence type="ECO:0000259" key="2">
    <source>
        <dbReference type="PROSITE" id="PS50112"/>
    </source>
</evidence>
<dbReference type="InterPro" id="IPR001633">
    <property type="entry name" value="EAL_dom"/>
</dbReference>
<dbReference type="SMART" id="SM00052">
    <property type="entry name" value="EAL"/>
    <property type="match status" value="1"/>
</dbReference>
<evidence type="ECO:0000259" key="3">
    <source>
        <dbReference type="PROSITE" id="PS50113"/>
    </source>
</evidence>
<dbReference type="InterPro" id="IPR029787">
    <property type="entry name" value="Nucleotide_cyclase"/>
</dbReference>
<dbReference type="AlphaFoldDB" id="A0A934K289"/>
<gene>
    <name evidence="6" type="ORF">JF886_11775</name>
</gene>
<evidence type="ECO:0000259" key="5">
    <source>
        <dbReference type="PROSITE" id="PS50887"/>
    </source>
</evidence>
<dbReference type="CDD" id="cd01948">
    <property type="entry name" value="EAL"/>
    <property type="match status" value="1"/>
</dbReference>
<evidence type="ECO:0000256" key="1">
    <source>
        <dbReference type="SAM" id="MobiDB-lite"/>
    </source>
</evidence>
<dbReference type="Pfam" id="PF00989">
    <property type="entry name" value="PAS"/>
    <property type="match status" value="1"/>
</dbReference>
<dbReference type="CDD" id="cd00130">
    <property type="entry name" value="PAS"/>
    <property type="match status" value="2"/>
</dbReference>
<protein>
    <submittedName>
        <fullName evidence="6">EAL domain-containing protein</fullName>
    </submittedName>
</protein>
<dbReference type="EMBL" id="JAEKNS010000123">
    <property type="protein sequence ID" value="MBJ7595513.1"/>
    <property type="molecule type" value="Genomic_DNA"/>
</dbReference>
<dbReference type="PROSITE" id="PS50112">
    <property type="entry name" value="PAS"/>
    <property type="match status" value="2"/>
</dbReference>
<evidence type="ECO:0000313" key="7">
    <source>
        <dbReference type="Proteomes" id="UP000606991"/>
    </source>
</evidence>
<dbReference type="Proteomes" id="UP000606991">
    <property type="component" value="Unassembled WGS sequence"/>
</dbReference>
<dbReference type="SMART" id="SM00086">
    <property type="entry name" value="PAC"/>
    <property type="match status" value="2"/>
</dbReference>
<dbReference type="PROSITE" id="PS50113">
    <property type="entry name" value="PAC"/>
    <property type="match status" value="1"/>
</dbReference>
<dbReference type="InterPro" id="IPR000700">
    <property type="entry name" value="PAS-assoc_C"/>
</dbReference>
<dbReference type="GO" id="GO:0006355">
    <property type="term" value="P:regulation of DNA-templated transcription"/>
    <property type="evidence" value="ECO:0007669"/>
    <property type="project" value="InterPro"/>
</dbReference>
<comment type="caution">
    <text evidence="6">The sequence shown here is derived from an EMBL/GenBank/DDBJ whole genome shotgun (WGS) entry which is preliminary data.</text>
</comment>
<dbReference type="SMART" id="SM00091">
    <property type="entry name" value="PAS"/>
    <property type="match status" value="2"/>
</dbReference>
<dbReference type="RefSeq" id="WP_337312694.1">
    <property type="nucleotide sequence ID" value="NZ_JAEKNS010000123.1"/>
</dbReference>
<dbReference type="PANTHER" id="PTHR44757">
    <property type="entry name" value="DIGUANYLATE CYCLASE DGCP"/>
    <property type="match status" value="1"/>
</dbReference>
<dbReference type="PROSITE" id="PS50883">
    <property type="entry name" value="EAL"/>
    <property type="match status" value="1"/>
</dbReference>
<dbReference type="Gene3D" id="3.30.450.20">
    <property type="entry name" value="PAS domain"/>
    <property type="match status" value="2"/>
</dbReference>
<dbReference type="SUPFAM" id="SSF141868">
    <property type="entry name" value="EAL domain-like"/>
    <property type="match status" value="1"/>
</dbReference>
<dbReference type="InterPro" id="IPR013767">
    <property type="entry name" value="PAS_fold"/>
</dbReference>
<evidence type="ECO:0000259" key="4">
    <source>
        <dbReference type="PROSITE" id="PS50883"/>
    </source>
</evidence>
<dbReference type="Pfam" id="PF00990">
    <property type="entry name" value="GGDEF"/>
    <property type="match status" value="1"/>
</dbReference>
<organism evidence="6 7">
    <name type="scientific">Candidatus Aeolococcus gillhamiae</name>
    <dbReference type="NCBI Taxonomy" id="3127015"/>
    <lineage>
        <taxon>Bacteria</taxon>
        <taxon>Bacillati</taxon>
        <taxon>Candidatus Dormiibacterota</taxon>
        <taxon>Candidatus Dormibacteria</taxon>
        <taxon>Candidatus Aeolococcales</taxon>
        <taxon>Candidatus Aeolococcaceae</taxon>
        <taxon>Candidatus Aeolococcus</taxon>
    </lineage>
</organism>
<dbReference type="InterPro" id="IPR043128">
    <property type="entry name" value="Rev_trsase/Diguanyl_cyclase"/>
</dbReference>
<accession>A0A934K289</accession>
<name>A0A934K289_9BACT</name>
<feature type="domain" description="GGDEF" evidence="5">
    <location>
        <begin position="329"/>
        <end position="462"/>
    </location>
</feature>
<dbReference type="SUPFAM" id="SSF55785">
    <property type="entry name" value="PYP-like sensor domain (PAS domain)"/>
    <property type="match status" value="2"/>
</dbReference>
<dbReference type="InterPro" id="IPR000014">
    <property type="entry name" value="PAS"/>
</dbReference>
<feature type="domain" description="PAC" evidence="3">
    <location>
        <begin position="122"/>
        <end position="174"/>
    </location>
</feature>
<dbReference type="NCBIfam" id="TIGR00254">
    <property type="entry name" value="GGDEF"/>
    <property type="match status" value="1"/>
</dbReference>
<dbReference type="Pfam" id="PF00563">
    <property type="entry name" value="EAL"/>
    <property type="match status" value="1"/>
</dbReference>
<dbReference type="InterPro" id="IPR035965">
    <property type="entry name" value="PAS-like_dom_sf"/>
</dbReference>
<dbReference type="InterPro" id="IPR035919">
    <property type="entry name" value="EAL_sf"/>
</dbReference>
<dbReference type="PANTHER" id="PTHR44757:SF2">
    <property type="entry name" value="BIOFILM ARCHITECTURE MAINTENANCE PROTEIN MBAA"/>
    <property type="match status" value="1"/>
</dbReference>
<dbReference type="Pfam" id="PF08447">
    <property type="entry name" value="PAS_3"/>
    <property type="match status" value="1"/>
</dbReference>
<evidence type="ECO:0000313" key="6">
    <source>
        <dbReference type="EMBL" id="MBJ7595513.1"/>
    </source>
</evidence>
<proteinExistence type="predicted"/>
<feature type="domain" description="EAL" evidence="4">
    <location>
        <begin position="471"/>
        <end position="725"/>
    </location>
</feature>
<dbReference type="InterPro" id="IPR013655">
    <property type="entry name" value="PAS_fold_3"/>
</dbReference>
<sequence length="793" mass="85556">MSEDAVVAVALASSAAATAGVDGADSVAAADVPGPRHADSEWRGHGDEPFGRLAEAGPDLMAYRLQLWPTLRCEYVSASARAITGHSPQEYYNRPQLFFDGLHPDDRPRVEQALAELDSGASSLEVRWLRDTGTVGWGAMRLLPLLDGGGRLIGADGVVIDVTARRLAEVALCVSDDKFRRIFHDNPQPMWVVDAESRRFLAVNSAALRLYGYTAAEFASLSIADLRVDPEPAVVADLARARAGVSQFGARHRLRDGRVIDVEVTTQGQEYEGRPAVLSLIQDVTSRLTVEREMTRRSFHDSLTGLPNRELFLDRLGHALRRRARRQDTAVAVLFIDVDRFKTVNDGLGHAVGDGMLRALADRLGTVIRSDDTLARLGGDEFGILVDGVASPEDARRSAQRILDGCAEAIDVDEHSIALSLSVGVAVAKRRGSRAEEVVRDAELAMYAAKSRGRGRLEPFVLSMRTVAEQGLSLDQDLRHAVERQELALVFQPVVAVDSGAVIGCEALVRWQHPTRGLLPPDVFIPMAEDTGLISEVDTWVIREACAQMAAWRSAGIVDLFVAVNVSGIDIGCGRLVERVQAALDDSGIPAHCLEIELTESVASIQSAVALKELDCLRQRGVSVSIDDFGTGYSSLSKLATLSIDRLKVDRSFLAPIKRADDKVPLVSAMIALAHELGLSVIAEGVETAVQLAFLRRHGCELFQGYLASPPVSAGAFADICRGAPRTRHPVTAPRDGAKRPGGVRRIARIGSSKALPASSAPDQAVEQLSGKRPTACSMRRRQVACRHTPTLS</sequence>
<dbReference type="Gene3D" id="3.20.20.450">
    <property type="entry name" value="EAL domain"/>
    <property type="match status" value="1"/>
</dbReference>
<dbReference type="InterPro" id="IPR000160">
    <property type="entry name" value="GGDEF_dom"/>
</dbReference>
<dbReference type="InterPro" id="IPR001610">
    <property type="entry name" value="PAC"/>
</dbReference>
<dbReference type="PROSITE" id="PS50887">
    <property type="entry name" value="GGDEF"/>
    <property type="match status" value="1"/>
</dbReference>